<dbReference type="InterPro" id="IPR013099">
    <property type="entry name" value="K_chnl_dom"/>
</dbReference>
<organism evidence="15 16">
    <name type="scientific">Orchesella dallaii</name>
    <dbReference type="NCBI Taxonomy" id="48710"/>
    <lineage>
        <taxon>Eukaryota</taxon>
        <taxon>Metazoa</taxon>
        <taxon>Ecdysozoa</taxon>
        <taxon>Arthropoda</taxon>
        <taxon>Hexapoda</taxon>
        <taxon>Collembola</taxon>
        <taxon>Entomobryomorpha</taxon>
        <taxon>Entomobryoidea</taxon>
        <taxon>Orchesellidae</taxon>
        <taxon>Orchesellinae</taxon>
        <taxon>Orchesella</taxon>
    </lineage>
</organism>
<dbReference type="PANTHER" id="PTHR11003">
    <property type="entry name" value="POTASSIUM CHANNEL, SUBFAMILY K"/>
    <property type="match status" value="1"/>
</dbReference>
<dbReference type="InterPro" id="IPR003280">
    <property type="entry name" value="2pore_dom_K_chnl"/>
</dbReference>
<evidence type="ECO:0000256" key="9">
    <source>
        <dbReference type="ARBA" id="ARBA00023065"/>
    </source>
</evidence>
<dbReference type="PANTHER" id="PTHR11003:SF326">
    <property type="entry name" value="ACID-SENSITIVE TWO PORE DOMAIN K+ CHANNEL DTASK-6"/>
    <property type="match status" value="1"/>
</dbReference>
<feature type="transmembrane region" description="Helical" evidence="13">
    <location>
        <begin position="110"/>
        <end position="133"/>
    </location>
</feature>
<dbReference type="EMBL" id="CAXLJM020000160">
    <property type="protein sequence ID" value="CAL8143822.1"/>
    <property type="molecule type" value="Genomic_DNA"/>
</dbReference>
<protein>
    <recommendedName>
        <fullName evidence="14">Potassium channel domain-containing protein</fullName>
    </recommendedName>
</protein>
<keyword evidence="16" id="KW-1185">Reference proteome</keyword>
<dbReference type="InterPro" id="IPR003092">
    <property type="entry name" value="2pore_dom_K_chnl_TASK"/>
</dbReference>
<sequence length="309" mass="33419">MCYAAIGIPLGLVMFQSIGERLNRFSSFAIRNVKRLAGCDNTEATETNLICVVTTLSTITIAGGAAAFSRYEGWTYFDSVYYCFITLTTIGFGDMVALQKDHALDEKPGYIAFVLIFILFGLAIVAASLNLLVMRFITMNTEDERRDEAEALQAAAGAVRLDGDVITANGSIISCHIPNEVTSPGGGSLTSVCSCRCPKCPFPFRRGPRPPRRLTLTKSPAKITHLQPFDRKPVSIAVYHRHPHSSGVSGSAAAVATASTTTSLGHHQPPLHGHIMPSESFELSPSRSPSPILELYDSPFKHSAKRMSV</sequence>
<evidence type="ECO:0000313" key="16">
    <source>
        <dbReference type="Proteomes" id="UP001642540"/>
    </source>
</evidence>
<keyword evidence="4" id="KW-0633">Potassium transport</keyword>
<evidence type="ECO:0000256" key="7">
    <source>
        <dbReference type="ARBA" id="ARBA00022958"/>
    </source>
</evidence>
<comment type="similarity">
    <text evidence="2">Belongs to the two pore domain potassium channel (TC 1.A.1.8) family.</text>
</comment>
<feature type="transmembrane region" description="Helical" evidence="13">
    <location>
        <begin position="80"/>
        <end position="98"/>
    </location>
</feature>
<evidence type="ECO:0000256" key="10">
    <source>
        <dbReference type="ARBA" id="ARBA00023136"/>
    </source>
</evidence>
<comment type="subcellular location">
    <subcellularLocation>
        <location evidence="1">Membrane</location>
        <topology evidence="1">Multi-pass membrane protein</topology>
    </subcellularLocation>
</comment>
<dbReference type="Proteomes" id="UP001642540">
    <property type="component" value="Unassembled WGS sequence"/>
</dbReference>
<comment type="caution">
    <text evidence="15">The sequence shown here is derived from an EMBL/GenBank/DDBJ whole genome shotgun (WGS) entry which is preliminary data.</text>
</comment>
<keyword evidence="6" id="KW-0631">Potassium channel</keyword>
<keyword evidence="5 13" id="KW-0812">Transmembrane</keyword>
<evidence type="ECO:0000256" key="5">
    <source>
        <dbReference type="ARBA" id="ARBA00022692"/>
    </source>
</evidence>
<name>A0ABP1S581_9HEXA</name>
<evidence type="ECO:0000256" key="2">
    <source>
        <dbReference type="ARBA" id="ARBA00006666"/>
    </source>
</evidence>
<evidence type="ECO:0000256" key="11">
    <source>
        <dbReference type="ARBA" id="ARBA00023303"/>
    </source>
</evidence>
<evidence type="ECO:0000256" key="4">
    <source>
        <dbReference type="ARBA" id="ARBA00022538"/>
    </source>
</evidence>
<dbReference type="PRINTS" id="PR01095">
    <property type="entry name" value="TASKCHANNEL"/>
</dbReference>
<evidence type="ECO:0000256" key="13">
    <source>
        <dbReference type="SAM" id="Phobius"/>
    </source>
</evidence>
<accession>A0ABP1S581</accession>
<gene>
    <name evidence="15" type="ORF">ODALV1_LOCUS29930</name>
</gene>
<evidence type="ECO:0000313" key="15">
    <source>
        <dbReference type="EMBL" id="CAL8143822.1"/>
    </source>
</evidence>
<proteinExistence type="inferred from homology"/>
<evidence type="ECO:0000256" key="12">
    <source>
        <dbReference type="SAM" id="MobiDB-lite"/>
    </source>
</evidence>
<keyword evidence="10 13" id="KW-0472">Membrane</keyword>
<keyword evidence="9" id="KW-0406">Ion transport</keyword>
<dbReference type="SUPFAM" id="SSF81324">
    <property type="entry name" value="Voltage-gated potassium channels"/>
    <property type="match status" value="1"/>
</dbReference>
<keyword evidence="7" id="KW-0630">Potassium</keyword>
<feature type="domain" description="Potassium channel" evidence="14">
    <location>
        <begin position="58"/>
        <end position="135"/>
    </location>
</feature>
<evidence type="ECO:0000259" key="14">
    <source>
        <dbReference type="Pfam" id="PF07885"/>
    </source>
</evidence>
<keyword evidence="8 13" id="KW-1133">Transmembrane helix</keyword>
<dbReference type="Gene3D" id="1.10.287.70">
    <property type="match status" value="1"/>
</dbReference>
<evidence type="ECO:0000256" key="1">
    <source>
        <dbReference type="ARBA" id="ARBA00004141"/>
    </source>
</evidence>
<evidence type="ECO:0000256" key="3">
    <source>
        <dbReference type="ARBA" id="ARBA00022448"/>
    </source>
</evidence>
<feature type="region of interest" description="Disordered" evidence="12">
    <location>
        <begin position="262"/>
        <end position="286"/>
    </location>
</feature>
<reference evidence="15 16" key="1">
    <citation type="submission" date="2024-08" db="EMBL/GenBank/DDBJ databases">
        <authorList>
            <person name="Cucini C."/>
            <person name="Frati F."/>
        </authorList>
    </citation>
    <scope>NUCLEOTIDE SEQUENCE [LARGE SCALE GENOMIC DNA]</scope>
</reference>
<evidence type="ECO:0000256" key="6">
    <source>
        <dbReference type="ARBA" id="ARBA00022826"/>
    </source>
</evidence>
<keyword evidence="11" id="KW-0407">Ion channel</keyword>
<dbReference type="Pfam" id="PF07885">
    <property type="entry name" value="Ion_trans_2"/>
    <property type="match status" value="1"/>
</dbReference>
<evidence type="ECO:0000256" key="8">
    <source>
        <dbReference type="ARBA" id="ARBA00022989"/>
    </source>
</evidence>
<keyword evidence="3" id="KW-0813">Transport</keyword>